<dbReference type="InterPro" id="IPR009057">
    <property type="entry name" value="Homeodomain-like_sf"/>
</dbReference>
<keyword evidence="3" id="KW-0804">Transcription</keyword>
<keyword evidence="2 4" id="KW-0238">DNA-binding</keyword>
<evidence type="ECO:0000259" key="5">
    <source>
        <dbReference type="PROSITE" id="PS50977"/>
    </source>
</evidence>
<dbReference type="PRINTS" id="PR00455">
    <property type="entry name" value="HTHTETR"/>
</dbReference>
<keyword evidence="7" id="KW-1185">Reference proteome</keyword>
<evidence type="ECO:0000256" key="4">
    <source>
        <dbReference type="PROSITE-ProRule" id="PRU00335"/>
    </source>
</evidence>
<dbReference type="EMBL" id="CP147846">
    <property type="protein sequence ID" value="WXG70931.1"/>
    <property type="molecule type" value="Genomic_DNA"/>
</dbReference>
<name>A0ABZ2PT95_9NOCA</name>
<keyword evidence="1" id="KW-0805">Transcription regulation</keyword>
<sequence>MARPAGPGRRALLDAGMSLAEEKGVGALSISAVTTTAGMAKGSFYQHFPDRQSYIVELHRRYHDQLESLMKSAIEGLPPGVERLRTGFVAFLDACLATPGTKAFLAQARSETDLGEQVAERNAMFAALVRADLEAIGWSPAAPVATLAVAMAADVSFQELGARGPRDDLRAAVLAIVAHPVDIRVPPT</sequence>
<dbReference type="Gene3D" id="1.10.357.10">
    <property type="entry name" value="Tetracycline Repressor, domain 2"/>
    <property type="match status" value="1"/>
</dbReference>
<organism evidence="6 7">
    <name type="scientific">Rhodococcus sovatensis</name>
    <dbReference type="NCBI Taxonomy" id="1805840"/>
    <lineage>
        <taxon>Bacteria</taxon>
        <taxon>Bacillati</taxon>
        <taxon>Actinomycetota</taxon>
        <taxon>Actinomycetes</taxon>
        <taxon>Mycobacteriales</taxon>
        <taxon>Nocardiaceae</taxon>
        <taxon>Rhodococcus</taxon>
    </lineage>
</organism>
<reference evidence="6 7" key="1">
    <citation type="submission" date="2024-03" db="EMBL/GenBank/DDBJ databases">
        <title>Natural products discovery in diverse microorganisms through a two-stage MS feature dereplication strategy.</title>
        <authorList>
            <person name="Zhang R."/>
        </authorList>
    </citation>
    <scope>NUCLEOTIDE SEQUENCE [LARGE SCALE GENOMIC DNA]</scope>
    <source>
        <strain evidence="6 7">18930</strain>
    </source>
</reference>
<evidence type="ECO:0000256" key="3">
    <source>
        <dbReference type="ARBA" id="ARBA00023163"/>
    </source>
</evidence>
<evidence type="ECO:0000256" key="1">
    <source>
        <dbReference type="ARBA" id="ARBA00023015"/>
    </source>
</evidence>
<dbReference type="Proteomes" id="UP001432000">
    <property type="component" value="Chromosome"/>
</dbReference>
<evidence type="ECO:0000313" key="6">
    <source>
        <dbReference type="EMBL" id="WXG70931.1"/>
    </source>
</evidence>
<protein>
    <submittedName>
        <fullName evidence="6">TetR/AcrR family transcriptional regulator</fullName>
    </submittedName>
</protein>
<dbReference type="PROSITE" id="PS50977">
    <property type="entry name" value="HTH_TETR_2"/>
    <property type="match status" value="1"/>
</dbReference>
<gene>
    <name evidence="6" type="ORF">WDS16_10810</name>
</gene>
<dbReference type="InterPro" id="IPR001647">
    <property type="entry name" value="HTH_TetR"/>
</dbReference>
<dbReference type="SUPFAM" id="SSF46689">
    <property type="entry name" value="Homeodomain-like"/>
    <property type="match status" value="1"/>
</dbReference>
<evidence type="ECO:0000256" key="2">
    <source>
        <dbReference type="ARBA" id="ARBA00023125"/>
    </source>
</evidence>
<accession>A0ABZ2PT95</accession>
<dbReference type="RefSeq" id="WP_338892660.1">
    <property type="nucleotide sequence ID" value="NZ_CP147846.1"/>
</dbReference>
<dbReference type="PANTHER" id="PTHR47506:SF1">
    <property type="entry name" value="HTH-TYPE TRANSCRIPTIONAL REGULATOR YJDC"/>
    <property type="match status" value="1"/>
</dbReference>
<dbReference type="PANTHER" id="PTHR47506">
    <property type="entry name" value="TRANSCRIPTIONAL REGULATORY PROTEIN"/>
    <property type="match status" value="1"/>
</dbReference>
<feature type="DNA-binding region" description="H-T-H motif" evidence="4">
    <location>
        <begin position="29"/>
        <end position="48"/>
    </location>
</feature>
<feature type="domain" description="HTH tetR-type" evidence="5">
    <location>
        <begin position="6"/>
        <end position="66"/>
    </location>
</feature>
<dbReference type="Pfam" id="PF00440">
    <property type="entry name" value="TetR_N"/>
    <property type="match status" value="1"/>
</dbReference>
<evidence type="ECO:0000313" key="7">
    <source>
        <dbReference type="Proteomes" id="UP001432000"/>
    </source>
</evidence>
<proteinExistence type="predicted"/>